<dbReference type="AlphaFoldDB" id="A0A9D7SAG7"/>
<comment type="caution">
    <text evidence="3">The sequence shown here is derived from an EMBL/GenBank/DDBJ whole genome shotgun (WGS) entry which is preliminary data.</text>
</comment>
<dbReference type="SUPFAM" id="SSF109998">
    <property type="entry name" value="Triger factor/SurA peptide-binding domain-like"/>
    <property type="match status" value="1"/>
</dbReference>
<name>A0A9D7SAG7_9BACT</name>
<dbReference type="InterPro" id="IPR037041">
    <property type="entry name" value="Trigger_fac_C_sf"/>
</dbReference>
<gene>
    <name evidence="3" type="ORF">IPO85_12655</name>
</gene>
<dbReference type="Gene3D" id="1.10.3120.10">
    <property type="entry name" value="Trigger factor, C-terminal domain"/>
    <property type="match status" value="1"/>
</dbReference>
<evidence type="ECO:0000256" key="1">
    <source>
        <dbReference type="SAM" id="MobiDB-lite"/>
    </source>
</evidence>
<sequence length="487" mass="56767">MDISLHSIAPQHANLRLILEPKDYEPQISQELKSLRKKANIKGFRPGTVPESMIKNLYGAAVRGEVLNKLINSAIEDYQKNADVHFLGDLLPVKDDGEPSLDQTEFVFEVGIAPKVDLQKHLGQLTVQRHKVNISESRIEEEVNYILERFAENVEVSEPVSETDLVELEAQELSNGLVKEDGVKSVFTVIVDSTLTPAFKDLLIGKEVNASFHGDITQVEHDMDAKGVRKYFLKLQDDDHREFENQFNFTIVKISRKVKPEFNKELYAKIFGPDTTVDSEESMRIHIKENLELYYESECNKIFEIDLIKNLHQEMALTFPDAFLKKWLVLSYEEWQKKDEHTLAHDLIHFKEGLAWQMVRKDIVEQNDIKVEYEDMIQAVIKQFKTMYGGINFPEESWRQVAQNALSKDKDKAQEYYLNVLNDKSIEWLKSNIIILEDEISLDEFRDLVKKIQEHNHDHEHHHHEAQDHHEHEHHHHEGDDHDHKHA</sequence>
<accession>A0A9D7SAG7</accession>
<dbReference type="PANTHER" id="PTHR30560">
    <property type="entry name" value="TRIGGER FACTOR CHAPERONE AND PEPTIDYL-PROLYL CIS/TRANS ISOMERASE"/>
    <property type="match status" value="1"/>
</dbReference>
<dbReference type="Gene3D" id="3.30.70.1050">
    <property type="entry name" value="Trigger factor ribosome-binding domain"/>
    <property type="match status" value="1"/>
</dbReference>
<reference evidence="3 4" key="1">
    <citation type="submission" date="2020-10" db="EMBL/GenBank/DDBJ databases">
        <title>Connecting structure to function with the recovery of over 1000 high-quality activated sludge metagenome-assembled genomes encoding full-length rRNA genes using long-read sequencing.</title>
        <authorList>
            <person name="Singleton C.M."/>
            <person name="Petriglieri F."/>
            <person name="Kristensen J.M."/>
            <person name="Kirkegaard R.H."/>
            <person name="Michaelsen T.Y."/>
            <person name="Andersen M.H."/>
            <person name="Karst S.M."/>
            <person name="Dueholm M.S."/>
            <person name="Nielsen P.H."/>
            <person name="Albertsen M."/>
        </authorList>
    </citation>
    <scope>NUCLEOTIDE SEQUENCE [LARGE SCALE GENOMIC DNA]</scope>
    <source>
        <strain evidence="3">Ribe_18-Q3-R11-54_BAT3C.373</strain>
    </source>
</reference>
<dbReference type="EMBL" id="JADKFW010000010">
    <property type="protein sequence ID" value="MBK9718334.1"/>
    <property type="molecule type" value="Genomic_DNA"/>
</dbReference>
<dbReference type="PANTHER" id="PTHR30560:SF3">
    <property type="entry name" value="TRIGGER FACTOR-LIKE PROTEIN TIG, CHLOROPLASTIC"/>
    <property type="match status" value="1"/>
</dbReference>
<dbReference type="GO" id="GO:0044183">
    <property type="term" value="F:protein folding chaperone"/>
    <property type="evidence" value="ECO:0007669"/>
    <property type="project" value="TreeGrafter"/>
</dbReference>
<evidence type="ECO:0000313" key="3">
    <source>
        <dbReference type="EMBL" id="MBK9718334.1"/>
    </source>
</evidence>
<dbReference type="GO" id="GO:0003755">
    <property type="term" value="F:peptidyl-prolyl cis-trans isomerase activity"/>
    <property type="evidence" value="ECO:0007669"/>
    <property type="project" value="TreeGrafter"/>
</dbReference>
<dbReference type="InterPro" id="IPR005215">
    <property type="entry name" value="Trig_fac"/>
</dbReference>
<dbReference type="GO" id="GO:0015031">
    <property type="term" value="P:protein transport"/>
    <property type="evidence" value="ECO:0007669"/>
    <property type="project" value="InterPro"/>
</dbReference>
<proteinExistence type="predicted"/>
<protein>
    <recommendedName>
        <fullName evidence="2">Trigger factor ribosome-binding bacterial domain-containing protein</fullName>
    </recommendedName>
</protein>
<dbReference type="InterPro" id="IPR027304">
    <property type="entry name" value="Trigger_fact/SurA_dom_sf"/>
</dbReference>
<dbReference type="InterPro" id="IPR036611">
    <property type="entry name" value="Trigger_fac_ribosome-bd_sf"/>
</dbReference>
<evidence type="ECO:0000259" key="2">
    <source>
        <dbReference type="Pfam" id="PF05697"/>
    </source>
</evidence>
<dbReference type="GO" id="GO:0043022">
    <property type="term" value="F:ribosome binding"/>
    <property type="evidence" value="ECO:0007669"/>
    <property type="project" value="TreeGrafter"/>
</dbReference>
<organism evidence="3 4">
    <name type="scientific">Candidatus Defluviibacterium haderslevense</name>
    <dbReference type="NCBI Taxonomy" id="2981993"/>
    <lineage>
        <taxon>Bacteria</taxon>
        <taxon>Pseudomonadati</taxon>
        <taxon>Bacteroidota</taxon>
        <taxon>Saprospiria</taxon>
        <taxon>Saprospirales</taxon>
        <taxon>Saprospiraceae</taxon>
        <taxon>Candidatus Defluviibacterium</taxon>
    </lineage>
</organism>
<evidence type="ECO:0000313" key="4">
    <source>
        <dbReference type="Proteomes" id="UP000808349"/>
    </source>
</evidence>
<dbReference type="GO" id="GO:0043335">
    <property type="term" value="P:protein unfolding"/>
    <property type="evidence" value="ECO:0007669"/>
    <property type="project" value="TreeGrafter"/>
</dbReference>
<dbReference type="Proteomes" id="UP000808349">
    <property type="component" value="Unassembled WGS sequence"/>
</dbReference>
<dbReference type="Pfam" id="PF05697">
    <property type="entry name" value="Trigger_N"/>
    <property type="match status" value="1"/>
</dbReference>
<feature type="region of interest" description="Disordered" evidence="1">
    <location>
        <begin position="457"/>
        <end position="487"/>
    </location>
</feature>
<dbReference type="SUPFAM" id="SSF102735">
    <property type="entry name" value="Trigger factor ribosome-binding domain"/>
    <property type="match status" value="1"/>
</dbReference>
<feature type="domain" description="Trigger factor ribosome-binding bacterial" evidence="2">
    <location>
        <begin position="1"/>
        <end position="144"/>
    </location>
</feature>
<dbReference type="InterPro" id="IPR008881">
    <property type="entry name" value="Trigger_fac_ribosome-bd_bac"/>
</dbReference>
<dbReference type="GO" id="GO:0051083">
    <property type="term" value="P:'de novo' cotranslational protein folding"/>
    <property type="evidence" value="ECO:0007669"/>
    <property type="project" value="TreeGrafter"/>
</dbReference>